<feature type="signal peptide" evidence="1">
    <location>
        <begin position="1"/>
        <end position="18"/>
    </location>
</feature>
<sequence length="62" mass="6420">ALMQMCMGVTVGAGLTFSALFAFQELKANPDKSAKGVVIEEGLDKSKGPSSTFIVQNGTLKG</sequence>
<name>A0A2K3M7P0_TRIPR</name>
<dbReference type="Gene3D" id="2.40.30.10">
    <property type="entry name" value="Translation factors"/>
    <property type="match status" value="1"/>
</dbReference>
<keyword evidence="1" id="KW-0732">Signal</keyword>
<accession>A0A2K3M7P0</accession>
<dbReference type="STRING" id="57577.A0A2K3M7P0"/>
<dbReference type="Proteomes" id="UP000236291">
    <property type="component" value="Unassembled WGS sequence"/>
</dbReference>
<feature type="chain" id="PRO_5014348130" evidence="1">
    <location>
        <begin position="19"/>
        <end position="62"/>
    </location>
</feature>
<dbReference type="AlphaFoldDB" id="A0A2K3M7P0"/>
<dbReference type="EMBL" id="ASHM01052124">
    <property type="protein sequence ID" value="PNX86780.1"/>
    <property type="molecule type" value="Genomic_DNA"/>
</dbReference>
<keyword evidence="2" id="KW-0396">Initiation factor</keyword>
<feature type="non-terminal residue" evidence="2">
    <location>
        <position position="1"/>
    </location>
</feature>
<comment type="caution">
    <text evidence="2">The sequence shown here is derived from an EMBL/GenBank/DDBJ whole genome shotgun (WGS) entry which is preliminary data.</text>
</comment>
<dbReference type="GO" id="GO:0003743">
    <property type="term" value="F:translation initiation factor activity"/>
    <property type="evidence" value="ECO:0007669"/>
    <property type="project" value="UniProtKB-KW"/>
</dbReference>
<dbReference type="SUPFAM" id="SSF50447">
    <property type="entry name" value="Translation proteins"/>
    <property type="match status" value="1"/>
</dbReference>
<dbReference type="InterPro" id="IPR009000">
    <property type="entry name" value="Transl_B-barrel_sf"/>
</dbReference>
<proteinExistence type="predicted"/>
<reference evidence="2 3" key="1">
    <citation type="journal article" date="2014" name="Am. J. Bot.">
        <title>Genome assembly and annotation for red clover (Trifolium pratense; Fabaceae).</title>
        <authorList>
            <person name="Istvanek J."/>
            <person name="Jaros M."/>
            <person name="Krenek A."/>
            <person name="Repkova J."/>
        </authorList>
    </citation>
    <scope>NUCLEOTIDE SEQUENCE [LARGE SCALE GENOMIC DNA]</scope>
    <source>
        <strain evidence="3">cv. Tatra</strain>
        <tissue evidence="2">Young leaves</tissue>
    </source>
</reference>
<evidence type="ECO:0000256" key="1">
    <source>
        <dbReference type="SAM" id="SignalP"/>
    </source>
</evidence>
<protein>
    <submittedName>
        <fullName evidence="2">Translation initiation factor IF-2 chloroplastic-like</fullName>
    </submittedName>
</protein>
<evidence type="ECO:0000313" key="2">
    <source>
        <dbReference type="EMBL" id="PNX86780.1"/>
    </source>
</evidence>
<evidence type="ECO:0000313" key="3">
    <source>
        <dbReference type="Proteomes" id="UP000236291"/>
    </source>
</evidence>
<gene>
    <name evidence="2" type="ORF">L195_g042862</name>
</gene>
<keyword evidence="2" id="KW-0648">Protein biosynthesis</keyword>
<organism evidence="2 3">
    <name type="scientific">Trifolium pratense</name>
    <name type="common">Red clover</name>
    <dbReference type="NCBI Taxonomy" id="57577"/>
    <lineage>
        <taxon>Eukaryota</taxon>
        <taxon>Viridiplantae</taxon>
        <taxon>Streptophyta</taxon>
        <taxon>Embryophyta</taxon>
        <taxon>Tracheophyta</taxon>
        <taxon>Spermatophyta</taxon>
        <taxon>Magnoliopsida</taxon>
        <taxon>eudicotyledons</taxon>
        <taxon>Gunneridae</taxon>
        <taxon>Pentapetalae</taxon>
        <taxon>rosids</taxon>
        <taxon>fabids</taxon>
        <taxon>Fabales</taxon>
        <taxon>Fabaceae</taxon>
        <taxon>Papilionoideae</taxon>
        <taxon>50 kb inversion clade</taxon>
        <taxon>NPAAA clade</taxon>
        <taxon>Hologalegina</taxon>
        <taxon>IRL clade</taxon>
        <taxon>Trifolieae</taxon>
        <taxon>Trifolium</taxon>
    </lineage>
</organism>
<reference evidence="2 3" key="2">
    <citation type="journal article" date="2017" name="Front. Plant Sci.">
        <title>Gene Classification and Mining of Molecular Markers Useful in Red Clover (Trifolium pratense) Breeding.</title>
        <authorList>
            <person name="Istvanek J."/>
            <person name="Dluhosova J."/>
            <person name="Dluhos P."/>
            <person name="Patkova L."/>
            <person name="Nedelnik J."/>
            <person name="Repkova J."/>
        </authorList>
    </citation>
    <scope>NUCLEOTIDE SEQUENCE [LARGE SCALE GENOMIC DNA]</scope>
    <source>
        <strain evidence="3">cv. Tatra</strain>
        <tissue evidence="2">Young leaves</tissue>
    </source>
</reference>